<proteinExistence type="predicted"/>
<keyword evidence="1" id="KW-0472">Membrane</keyword>
<feature type="transmembrane region" description="Helical" evidence="1">
    <location>
        <begin position="102"/>
        <end position="119"/>
    </location>
</feature>
<feature type="transmembrane region" description="Helical" evidence="1">
    <location>
        <begin position="154"/>
        <end position="173"/>
    </location>
</feature>
<feature type="transmembrane region" description="Helical" evidence="1">
    <location>
        <begin position="228"/>
        <end position="248"/>
    </location>
</feature>
<protein>
    <recommendedName>
        <fullName evidence="4">Cell division protein</fullName>
    </recommendedName>
</protein>
<feature type="transmembrane region" description="Helical" evidence="1">
    <location>
        <begin position="288"/>
        <end position="307"/>
    </location>
</feature>
<comment type="caution">
    <text evidence="2">The sequence shown here is derived from an EMBL/GenBank/DDBJ whole genome shotgun (WGS) entry which is preliminary data.</text>
</comment>
<dbReference type="EMBL" id="BNHY01000018">
    <property type="protein sequence ID" value="GHN33853.1"/>
    <property type="molecule type" value="Genomic_DNA"/>
</dbReference>
<evidence type="ECO:0000313" key="3">
    <source>
        <dbReference type="Proteomes" id="UP001054884"/>
    </source>
</evidence>
<feature type="transmembrane region" description="Helical" evidence="1">
    <location>
        <begin position="357"/>
        <end position="373"/>
    </location>
</feature>
<accession>A0ABD0AFH5</accession>
<feature type="transmembrane region" description="Helical" evidence="1">
    <location>
        <begin position="557"/>
        <end position="578"/>
    </location>
</feature>
<dbReference type="RefSeq" id="WP_236162063.1">
    <property type="nucleotide sequence ID" value="NZ_BNHY01000018.1"/>
</dbReference>
<feature type="transmembrane region" description="Helical" evidence="1">
    <location>
        <begin position="131"/>
        <end position="147"/>
    </location>
</feature>
<reference evidence="2 3" key="1">
    <citation type="journal article" date="2022" name="J. Dairy Sci.">
        <title>Genetic diversity of Lactobacillus delbrueckii isolated from raw milk in Hokkaido, Japan.</title>
        <authorList>
            <person name="Tsuchihashi H."/>
            <person name="Ichikawa A."/>
            <person name="Takeda M."/>
            <person name="Koizumi A."/>
            <person name="Mizoguchi C."/>
            <person name="Ishida T."/>
            <person name="Kimura K."/>
        </authorList>
    </citation>
    <scope>NUCLEOTIDE SEQUENCE [LARGE SCALE GENOMIC DNA]</scope>
    <source>
        <strain evidence="2 3">ME-791</strain>
    </source>
</reference>
<gene>
    <name evidence="2" type="ORF">ME791_10050</name>
</gene>
<organism evidence="2 3">
    <name type="scientific">Lactobacillus delbrueckii</name>
    <dbReference type="NCBI Taxonomy" id="1584"/>
    <lineage>
        <taxon>Bacteria</taxon>
        <taxon>Bacillati</taxon>
        <taxon>Bacillota</taxon>
        <taxon>Bacilli</taxon>
        <taxon>Lactobacillales</taxon>
        <taxon>Lactobacillaceae</taxon>
        <taxon>Lactobacillus</taxon>
    </lineage>
</organism>
<feature type="transmembrane region" description="Helical" evidence="1">
    <location>
        <begin position="76"/>
        <end position="95"/>
    </location>
</feature>
<feature type="transmembrane region" description="Helical" evidence="1">
    <location>
        <begin position="319"/>
        <end position="337"/>
    </location>
</feature>
<dbReference type="Proteomes" id="UP001054884">
    <property type="component" value="Unassembled WGS sequence"/>
</dbReference>
<keyword evidence="1" id="KW-1133">Transmembrane helix</keyword>
<evidence type="ECO:0000256" key="1">
    <source>
        <dbReference type="SAM" id="Phobius"/>
    </source>
</evidence>
<keyword evidence="1" id="KW-0812">Transmembrane</keyword>
<feature type="transmembrane region" description="Helical" evidence="1">
    <location>
        <begin position="385"/>
        <end position="404"/>
    </location>
</feature>
<evidence type="ECO:0000313" key="2">
    <source>
        <dbReference type="EMBL" id="GHN33853.1"/>
    </source>
</evidence>
<dbReference type="AlphaFoldDB" id="A0ABD0AFH5"/>
<sequence>MINKRMVKWLKELAIALIAAALAAYLVSAQVKAGQLIIGSDSIFHVNRIYEASQQIKTGNYSWFMSVYGFHQSGRIVNAFYGPLFAYLLGLILLAAGSWYRFQLLTSFLVYFFACLGMYRAGRRVGGNRLAALWSGAVYLTVGWLARWDMGSNFSAITALLAPWLMIAIVDLLDLKQEFPVKRLVILIFISLESHMLTALLFSAALLPAAIYRLAKEGKLAWIKLGKAAGICLLLTMNYWLSLVYFGLTNQLLSPGKMSLTGNALRLSQKTTSKLTGLVLNSSTRDQLSRIMFIFFALQILACLLLAVDRTFTGRLNRIFTLSGAGLLYLSSALAPWDKIGQSLPFMASYLQFPARLASLAYAFLLLGAVLTIKQLEDRHLDLQLGAVLAIALALLLFFDLRYLRNQIYTNAVRGYMPGVARSKTTSLGSDNDKDDRLLAEQASKTMDPGLFLKKARKTVPDYLPAGGGDFKQVETAYKQVVLDQHFFKKTTAGQTVQLSWTSKKDGEIRLPLVLYRQSKLTVNGQQVKVKPGAGGLATIMSWKGKNTASLAIEIPFWLQASLCLSLLADLLAALYLLGNWLCKRLQVLVNKELKI</sequence>
<name>A0ABD0AFH5_9LACO</name>
<feature type="transmembrane region" description="Helical" evidence="1">
    <location>
        <begin position="185"/>
        <end position="207"/>
    </location>
</feature>
<evidence type="ECO:0008006" key="4">
    <source>
        <dbReference type="Google" id="ProtNLM"/>
    </source>
</evidence>